<accession>A0AAN8IVE3</accession>
<sequence>MPEMQLCDGSCGHMELVSSLTKLKCTHVFCQMCLPEGKRTHTNCVAPSAETITRLARCETATETDRSTADSALNETIENQRVVFEYNKQRAVLWIRPRTTYAEMAAVLGGIFGIPADHKITFIFDADQSVTGMADSASPSVNTRFARARLPSSGVVLLTTSSQTP</sequence>
<name>A0AAN8IVE3_TRICO</name>
<gene>
    <name evidence="1" type="ORF">GCK32_015641</name>
</gene>
<reference evidence="1 2" key="1">
    <citation type="submission" date="2019-10" db="EMBL/GenBank/DDBJ databases">
        <title>Assembly and Annotation for the nematode Trichostrongylus colubriformis.</title>
        <authorList>
            <person name="Martin J."/>
        </authorList>
    </citation>
    <scope>NUCLEOTIDE SEQUENCE [LARGE SCALE GENOMIC DNA]</scope>
    <source>
        <strain evidence="1">G859</strain>
        <tissue evidence="1">Whole worm</tissue>
    </source>
</reference>
<organism evidence="1 2">
    <name type="scientific">Trichostrongylus colubriformis</name>
    <name type="common">Black scour worm</name>
    <dbReference type="NCBI Taxonomy" id="6319"/>
    <lineage>
        <taxon>Eukaryota</taxon>
        <taxon>Metazoa</taxon>
        <taxon>Ecdysozoa</taxon>
        <taxon>Nematoda</taxon>
        <taxon>Chromadorea</taxon>
        <taxon>Rhabditida</taxon>
        <taxon>Rhabditina</taxon>
        <taxon>Rhabditomorpha</taxon>
        <taxon>Strongyloidea</taxon>
        <taxon>Trichostrongylidae</taxon>
        <taxon>Trichostrongylus</taxon>
    </lineage>
</organism>
<protein>
    <recommendedName>
        <fullName evidence="3">RING-type domain-containing protein</fullName>
    </recommendedName>
</protein>
<evidence type="ECO:0008006" key="3">
    <source>
        <dbReference type="Google" id="ProtNLM"/>
    </source>
</evidence>
<dbReference type="Proteomes" id="UP001331761">
    <property type="component" value="Unassembled WGS sequence"/>
</dbReference>
<proteinExistence type="predicted"/>
<evidence type="ECO:0000313" key="2">
    <source>
        <dbReference type="Proteomes" id="UP001331761"/>
    </source>
</evidence>
<dbReference type="AlphaFoldDB" id="A0AAN8IVE3"/>
<evidence type="ECO:0000313" key="1">
    <source>
        <dbReference type="EMBL" id="KAK5966169.1"/>
    </source>
</evidence>
<dbReference type="EMBL" id="WIXE01023799">
    <property type="protein sequence ID" value="KAK5966169.1"/>
    <property type="molecule type" value="Genomic_DNA"/>
</dbReference>
<comment type="caution">
    <text evidence="1">The sequence shown here is derived from an EMBL/GenBank/DDBJ whole genome shotgun (WGS) entry which is preliminary data.</text>
</comment>
<keyword evidence="2" id="KW-1185">Reference proteome</keyword>